<dbReference type="Gene3D" id="3.30.530.20">
    <property type="match status" value="1"/>
</dbReference>
<evidence type="ECO:0000259" key="7">
    <source>
        <dbReference type="PROSITE" id="PS50848"/>
    </source>
</evidence>
<dbReference type="SUPFAM" id="SSF55961">
    <property type="entry name" value="Bet v1-like"/>
    <property type="match status" value="1"/>
</dbReference>
<dbReference type="Pfam" id="PF01852">
    <property type="entry name" value="START"/>
    <property type="match status" value="1"/>
</dbReference>
<feature type="domain" description="FYVE-type" evidence="6">
    <location>
        <begin position="277"/>
        <end position="343"/>
    </location>
</feature>
<dbReference type="InterPro" id="IPR000306">
    <property type="entry name" value="Znf_FYVE"/>
</dbReference>
<dbReference type="AlphaFoldDB" id="A0A6G0WTK0"/>
<feature type="domain" description="START" evidence="7">
    <location>
        <begin position="104"/>
        <end position="258"/>
    </location>
</feature>
<reference evidence="8 9" key="1">
    <citation type="submission" date="2019-07" db="EMBL/GenBank/DDBJ databases">
        <title>Genomics analysis of Aphanomyces spp. identifies a new class of oomycete effector associated with host adaptation.</title>
        <authorList>
            <person name="Gaulin E."/>
        </authorList>
    </citation>
    <scope>NUCLEOTIDE SEQUENCE [LARGE SCALE GENOMIC DNA]</scope>
    <source>
        <strain evidence="8 9">ATCC 201684</strain>
    </source>
</reference>
<dbReference type="GO" id="GO:0008289">
    <property type="term" value="F:lipid binding"/>
    <property type="evidence" value="ECO:0007669"/>
    <property type="project" value="InterPro"/>
</dbReference>
<evidence type="ECO:0000256" key="5">
    <source>
        <dbReference type="SAM" id="MobiDB-lite"/>
    </source>
</evidence>
<gene>
    <name evidence="8" type="ORF">Ae201684_011822</name>
</gene>
<dbReference type="VEuPathDB" id="FungiDB:AeMF1_003232"/>
<dbReference type="Pfam" id="PF01363">
    <property type="entry name" value="FYVE"/>
    <property type="match status" value="1"/>
</dbReference>
<keyword evidence="2 4" id="KW-0863">Zinc-finger</keyword>
<dbReference type="PANTHER" id="PTHR13510">
    <property type="entry name" value="FYVE-FINGER-CONTAINING RAB5 EFFECTOR PROTEIN RABENOSYN-5-RELATED"/>
    <property type="match status" value="1"/>
</dbReference>
<evidence type="ECO:0008006" key="10">
    <source>
        <dbReference type="Google" id="ProtNLM"/>
    </source>
</evidence>
<organism evidence="8 9">
    <name type="scientific">Aphanomyces euteiches</name>
    <dbReference type="NCBI Taxonomy" id="100861"/>
    <lineage>
        <taxon>Eukaryota</taxon>
        <taxon>Sar</taxon>
        <taxon>Stramenopiles</taxon>
        <taxon>Oomycota</taxon>
        <taxon>Saprolegniomycetes</taxon>
        <taxon>Saprolegniales</taxon>
        <taxon>Verrucalvaceae</taxon>
        <taxon>Aphanomyces</taxon>
    </lineage>
</organism>
<keyword evidence="9" id="KW-1185">Reference proteome</keyword>
<evidence type="ECO:0000259" key="6">
    <source>
        <dbReference type="PROSITE" id="PS50178"/>
    </source>
</evidence>
<dbReference type="SUPFAM" id="SSF57903">
    <property type="entry name" value="FYVE/PHD zinc finger"/>
    <property type="match status" value="1"/>
</dbReference>
<protein>
    <recommendedName>
        <fullName evidence="10">FYVE-type domain-containing protein</fullName>
    </recommendedName>
</protein>
<keyword evidence="1" id="KW-0479">Metal-binding</keyword>
<dbReference type="InterPro" id="IPR052727">
    <property type="entry name" value="Rab4/Rab5_effector"/>
</dbReference>
<dbReference type="VEuPathDB" id="FungiDB:AeMF1_006168"/>
<evidence type="ECO:0000256" key="2">
    <source>
        <dbReference type="ARBA" id="ARBA00022771"/>
    </source>
</evidence>
<evidence type="ECO:0000313" key="9">
    <source>
        <dbReference type="Proteomes" id="UP000481153"/>
    </source>
</evidence>
<evidence type="ECO:0000256" key="1">
    <source>
        <dbReference type="ARBA" id="ARBA00022723"/>
    </source>
</evidence>
<comment type="caution">
    <text evidence="8">The sequence shown here is derived from an EMBL/GenBank/DDBJ whole genome shotgun (WGS) entry which is preliminary data.</text>
</comment>
<dbReference type="VEuPathDB" id="FungiDB:AeMF1_016215"/>
<dbReference type="InterPro" id="IPR011011">
    <property type="entry name" value="Znf_FYVE_PHD"/>
</dbReference>
<sequence>MGVKKLFPLPEGFFHAPPISDLERFQYIRQGQKNLLQFVAKARLRGGPIQWTFDHEANGVMVYRGKDLSLPAGRQVVYLNVTEVEATLDEAAAIMSAGEDGTRDYCATYNRDEIVDLKLLYQLAKAVPEHPHNSVTIKWRAFTTNTPMISPRDMVFLEFCDDFTLDNMKGFGRVMTSIELPEIAPDLQKPLGVVRCHMYNGGDVFIQNPKREGYLTAFRLYQQDVKGALPPWIVSRIAKSLVARCHATLELNFRHERVLALEFANELQPDEALAVPKDTRTHCGLCTQGFTAVNRKTNCYKCGEVLCKSCNLTWAIEVGRRIGRNRPVKRYVRVCLVCSANPTLRNGRHSAYTTGTDIEGSSKASRSVVSDRPRRAKSFHK</sequence>
<dbReference type="VEuPathDB" id="FungiDB:AeMF1_000884"/>
<keyword evidence="3" id="KW-0862">Zinc</keyword>
<dbReference type="InterPro" id="IPR002913">
    <property type="entry name" value="START_lipid-bd_dom"/>
</dbReference>
<dbReference type="InterPro" id="IPR017455">
    <property type="entry name" value="Znf_FYVE-rel"/>
</dbReference>
<dbReference type="OrthoDB" id="59047at2759"/>
<proteinExistence type="predicted"/>
<evidence type="ECO:0000256" key="4">
    <source>
        <dbReference type="PROSITE-ProRule" id="PRU00091"/>
    </source>
</evidence>
<dbReference type="PROSITE" id="PS50848">
    <property type="entry name" value="START"/>
    <property type="match status" value="1"/>
</dbReference>
<dbReference type="SMART" id="SM00064">
    <property type="entry name" value="FYVE"/>
    <property type="match status" value="1"/>
</dbReference>
<dbReference type="InterPro" id="IPR013083">
    <property type="entry name" value="Znf_RING/FYVE/PHD"/>
</dbReference>
<feature type="region of interest" description="Disordered" evidence="5">
    <location>
        <begin position="349"/>
        <end position="381"/>
    </location>
</feature>
<evidence type="ECO:0000313" key="8">
    <source>
        <dbReference type="EMBL" id="KAF0730820.1"/>
    </source>
</evidence>
<dbReference type="GO" id="GO:0008270">
    <property type="term" value="F:zinc ion binding"/>
    <property type="evidence" value="ECO:0007669"/>
    <property type="project" value="UniProtKB-KW"/>
</dbReference>
<name>A0A6G0WTK0_9STRA</name>
<evidence type="ECO:0000256" key="3">
    <source>
        <dbReference type="ARBA" id="ARBA00022833"/>
    </source>
</evidence>
<dbReference type="Proteomes" id="UP000481153">
    <property type="component" value="Unassembled WGS sequence"/>
</dbReference>
<dbReference type="InterPro" id="IPR023393">
    <property type="entry name" value="START-like_dom_sf"/>
</dbReference>
<dbReference type="EMBL" id="VJMJ01000150">
    <property type="protein sequence ID" value="KAF0730820.1"/>
    <property type="molecule type" value="Genomic_DNA"/>
</dbReference>
<dbReference type="Gene3D" id="3.30.40.10">
    <property type="entry name" value="Zinc/RING finger domain, C3HC4 (zinc finger)"/>
    <property type="match status" value="1"/>
</dbReference>
<dbReference type="PROSITE" id="PS50178">
    <property type="entry name" value="ZF_FYVE"/>
    <property type="match status" value="1"/>
</dbReference>
<accession>A0A6G0WTK0</accession>
<dbReference type="PANTHER" id="PTHR13510:SF44">
    <property type="entry name" value="RABENOSYN-5"/>
    <property type="match status" value="1"/>
</dbReference>